<organism evidence="4 5">
    <name type="scientific">Pseudoflavonifractor hominis</name>
    <dbReference type="NCBI Taxonomy" id="2763059"/>
    <lineage>
        <taxon>Bacteria</taxon>
        <taxon>Bacillati</taxon>
        <taxon>Bacillota</taxon>
        <taxon>Clostridia</taxon>
        <taxon>Eubacteriales</taxon>
        <taxon>Oscillospiraceae</taxon>
        <taxon>Pseudoflavonifractor</taxon>
    </lineage>
</organism>
<dbReference type="CDD" id="cd07208">
    <property type="entry name" value="Pat_hypo_Ecoli_yjju_like"/>
    <property type="match status" value="1"/>
</dbReference>
<accession>A0ABR7HPZ1</accession>
<dbReference type="EMBL" id="JACOPR010000001">
    <property type="protein sequence ID" value="MBC5729491.1"/>
    <property type="molecule type" value="Genomic_DNA"/>
</dbReference>
<evidence type="ECO:0000256" key="1">
    <source>
        <dbReference type="ARBA" id="ARBA00023098"/>
    </source>
</evidence>
<evidence type="ECO:0000313" key="4">
    <source>
        <dbReference type="EMBL" id="MBC5729491.1"/>
    </source>
</evidence>
<name>A0ABR7HPZ1_9FIRM</name>
<feature type="short sequence motif" description="DGA/G" evidence="2">
    <location>
        <begin position="160"/>
        <end position="162"/>
    </location>
</feature>
<sequence>MKTGIVLEGGALRTIFSSGVTDGLLRGGVDFSYVVGVSAGIAYGVSYLSGQFGRNLEILTRYANDKRYMSKRNLLRPGNHCYFGLRFTYEEIPNRLVPFDYETFAAWPGKAEAVVTNLETGRPEYLEVPRRDDQFLLLQATCAMPLLFPIYELNGIKCLDGGAADAIPFRRAFQQGCDRVVVVLTRERSYRRQPEKLQPLIDLRYHKYPHFCETMRRRAETYNADREELFRLEREGKVLLLAPEDTRGFSRVERDVDKIRALWQSGYDQAMERMEEIRDFLGLEETAGR</sequence>
<dbReference type="InterPro" id="IPR045943">
    <property type="entry name" value="DUF6363"/>
</dbReference>
<dbReference type="Gene3D" id="3.40.1090.10">
    <property type="entry name" value="Cytosolic phospholipase A2 catalytic domain"/>
    <property type="match status" value="1"/>
</dbReference>
<dbReference type="InterPro" id="IPR002641">
    <property type="entry name" value="PNPLA_dom"/>
</dbReference>
<keyword evidence="5" id="KW-1185">Reference proteome</keyword>
<comment type="caution">
    <text evidence="4">The sequence shown here is derived from an EMBL/GenBank/DDBJ whole genome shotgun (WGS) entry which is preliminary data.</text>
</comment>
<dbReference type="InterPro" id="IPR016035">
    <property type="entry name" value="Acyl_Trfase/lysoPLipase"/>
</dbReference>
<feature type="domain" description="PNPLA" evidence="3">
    <location>
        <begin position="5"/>
        <end position="173"/>
    </location>
</feature>
<reference evidence="4 5" key="1">
    <citation type="submission" date="2020-08" db="EMBL/GenBank/DDBJ databases">
        <title>Genome public.</title>
        <authorList>
            <person name="Liu C."/>
            <person name="Sun Q."/>
        </authorList>
    </citation>
    <scope>NUCLEOTIDE SEQUENCE [LARGE SCALE GENOMIC DNA]</scope>
    <source>
        <strain evidence="4 5">New-38</strain>
    </source>
</reference>
<dbReference type="Pfam" id="PF01734">
    <property type="entry name" value="Patatin"/>
    <property type="match status" value="1"/>
</dbReference>
<evidence type="ECO:0000313" key="5">
    <source>
        <dbReference type="Proteomes" id="UP000660021"/>
    </source>
</evidence>
<evidence type="ECO:0000259" key="3">
    <source>
        <dbReference type="PROSITE" id="PS51635"/>
    </source>
</evidence>
<dbReference type="PROSITE" id="PS51635">
    <property type="entry name" value="PNPLA"/>
    <property type="match status" value="1"/>
</dbReference>
<feature type="active site" description="Proton acceptor" evidence="2">
    <location>
        <position position="160"/>
    </location>
</feature>
<dbReference type="SUPFAM" id="SSF52151">
    <property type="entry name" value="FabD/lysophospholipase-like"/>
    <property type="match status" value="1"/>
</dbReference>
<evidence type="ECO:0000256" key="2">
    <source>
        <dbReference type="PROSITE-ProRule" id="PRU01161"/>
    </source>
</evidence>
<comment type="caution">
    <text evidence="2">Lacks conserved residue(s) required for the propagation of feature annotation.</text>
</comment>
<proteinExistence type="predicted"/>
<dbReference type="Proteomes" id="UP000660021">
    <property type="component" value="Unassembled WGS sequence"/>
</dbReference>
<gene>
    <name evidence="4" type="ORF">H8S34_01400</name>
</gene>
<dbReference type="Pfam" id="PF19890">
    <property type="entry name" value="DUF6363"/>
    <property type="match status" value="1"/>
</dbReference>
<protein>
    <submittedName>
        <fullName evidence="4">Patatin family protein</fullName>
    </submittedName>
</protein>
<keyword evidence="2" id="KW-0378">Hydrolase</keyword>
<feature type="active site" description="Nucleophile" evidence="2">
    <location>
        <position position="38"/>
    </location>
</feature>
<dbReference type="InterPro" id="IPR037483">
    <property type="entry name" value="YjjU-like"/>
</dbReference>
<feature type="short sequence motif" description="GXSXG" evidence="2">
    <location>
        <begin position="36"/>
        <end position="40"/>
    </location>
</feature>
<keyword evidence="2" id="KW-0442">Lipid degradation</keyword>
<dbReference type="RefSeq" id="WP_186962835.1">
    <property type="nucleotide sequence ID" value="NZ_JACOPR010000001.1"/>
</dbReference>
<keyword evidence="1 2" id="KW-0443">Lipid metabolism</keyword>